<reference evidence="1" key="1">
    <citation type="submission" date="2020-08" db="EMBL/GenBank/DDBJ databases">
        <title>Multicomponent nature underlies the extraordinary mechanical properties of spider dragline silk.</title>
        <authorList>
            <person name="Kono N."/>
            <person name="Nakamura H."/>
            <person name="Mori M."/>
            <person name="Yoshida Y."/>
            <person name="Ohtoshi R."/>
            <person name="Malay A.D."/>
            <person name="Moran D.A.P."/>
            <person name="Tomita M."/>
            <person name="Numata K."/>
            <person name="Arakawa K."/>
        </authorList>
    </citation>
    <scope>NUCLEOTIDE SEQUENCE</scope>
</reference>
<organism evidence="1 2">
    <name type="scientific">Nephila pilipes</name>
    <name type="common">Giant wood spider</name>
    <name type="synonym">Nephila maculata</name>
    <dbReference type="NCBI Taxonomy" id="299642"/>
    <lineage>
        <taxon>Eukaryota</taxon>
        <taxon>Metazoa</taxon>
        <taxon>Ecdysozoa</taxon>
        <taxon>Arthropoda</taxon>
        <taxon>Chelicerata</taxon>
        <taxon>Arachnida</taxon>
        <taxon>Araneae</taxon>
        <taxon>Araneomorphae</taxon>
        <taxon>Entelegynae</taxon>
        <taxon>Araneoidea</taxon>
        <taxon>Nephilidae</taxon>
        <taxon>Nephila</taxon>
    </lineage>
</organism>
<comment type="caution">
    <text evidence="1">The sequence shown here is derived from an EMBL/GenBank/DDBJ whole genome shotgun (WGS) entry which is preliminary data.</text>
</comment>
<gene>
    <name evidence="1" type="ORF">NPIL_233491</name>
</gene>
<name>A0A8X6NCR5_NEPPI</name>
<dbReference type="Proteomes" id="UP000887013">
    <property type="component" value="Unassembled WGS sequence"/>
</dbReference>
<keyword evidence="2" id="KW-1185">Reference proteome</keyword>
<protein>
    <submittedName>
        <fullName evidence="1">Uncharacterized protein</fullName>
    </submittedName>
</protein>
<evidence type="ECO:0000313" key="1">
    <source>
        <dbReference type="EMBL" id="GFT07497.1"/>
    </source>
</evidence>
<evidence type="ECO:0000313" key="2">
    <source>
        <dbReference type="Proteomes" id="UP000887013"/>
    </source>
</evidence>
<dbReference type="EMBL" id="BMAW01103101">
    <property type="protein sequence ID" value="GFT07497.1"/>
    <property type="molecule type" value="Genomic_DNA"/>
</dbReference>
<accession>A0A8X6NCR5</accession>
<sequence>MTSMSIAQMHEAMDSSCQQGALPMIENGIIFWGHIYEIEALVVLTSFFADQHYRSILENYVLPFVRHQLPTGDLVLNKTMSCTITFKLYTNGPNNPVLRSICFPVPLD</sequence>
<proteinExistence type="predicted"/>
<dbReference type="AlphaFoldDB" id="A0A8X6NCR5"/>